<proteinExistence type="predicted"/>
<comment type="caution">
    <text evidence="1">The sequence shown here is derived from an EMBL/GenBank/DDBJ whole genome shotgun (WGS) entry which is preliminary data.</text>
</comment>
<organism evidence="1 2">
    <name type="scientific">Stenomitos frigidus ULC18</name>
    <dbReference type="NCBI Taxonomy" id="2107698"/>
    <lineage>
        <taxon>Bacteria</taxon>
        <taxon>Bacillati</taxon>
        <taxon>Cyanobacteriota</taxon>
        <taxon>Cyanophyceae</taxon>
        <taxon>Leptolyngbyales</taxon>
        <taxon>Leptolyngbyaceae</taxon>
        <taxon>Stenomitos</taxon>
    </lineage>
</organism>
<dbReference type="EMBL" id="PVWK01000031">
    <property type="protein sequence ID" value="PSB31936.1"/>
    <property type="molecule type" value="Genomic_DNA"/>
</dbReference>
<reference evidence="1 2" key="2">
    <citation type="submission" date="2018-03" db="EMBL/GenBank/DDBJ databases">
        <title>The ancient ancestry and fast evolution of plastids.</title>
        <authorList>
            <person name="Moore K.R."/>
            <person name="Magnabosco C."/>
            <person name="Momper L."/>
            <person name="Gold D.A."/>
            <person name="Bosak T."/>
            <person name="Fournier G.P."/>
        </authorList>
    </citation>
    <scope>NUCLEOTIDE SEQUENCE [LARGE SCALE GENOMIC DNA]</scope>
    <source>
        <strain evidence="1 2">ULC18</strain>
    </source>
</reference>
<gene>
    <name evidence="1" type="ORF">C7B82_06905</name>
</gene>
<dbReference type="Proteomes" id="UP000239576">
    <property type="component" value="Unassembled WGS sequence"/>
</dbReference>
<evidence type="ECO:0000313" key="1">
    <source>
        <dbReference type="EMBL" id="PSB31936.1"/>
    </source>
</evidence>
<name>A0A2T1EGR6_9CYAN</name>
<keyword evidence="2" id="KW-1185">Reference proteome</keyword>
<evidence type="ECO:0000313" key="2">
    <source>
        <dbReference type="Proteomes" id="UP000239576"/>
    </source>
</evidence>
<sequence>MLAIANLLNDCLKAVFIPGEFVKLRSFSSDGVAVPLSQYGLKQTNSKTVKNWLYLHCFWRPLDCEAPEETNAVM</sequence>
<reference evidence="2" key="1">
    <citation type="submission" date="2018-02" db="EMBL/GenBank/DDBJ databases">
        <authorList>
            <person name="Moore K."/>
            <person name="Momper L."/>
        </authorList>
    </citation>
    <scope>NUCLEOTIDE SEQUENCE [LARGE SCALE GENOMIC DNA]</scope>
    <source>
        <strain evidence="2">ULC18</strain>
    </source>
</reference>
<protein>
    <submittedName>
        <fullName evidence="1">Uncharacterized protein</fullName>
    </submittedName>
</protein>
<accession>A0A2T1EGR6</accession>
<dbReference type="AlphaFoldDB" id="A0A2T1EGR6"/>